<dbReference type="FunFam" id="3.40.50.2000:FF:000019">
    <property type="entry name" value="Glycosyltransferase"/>
    <property type="match status" value="1"/>
</dbReference>
<evidence type="ECO:0000313" key="6">
    <source>
        <dbReference type="Proteomes" id="UP000230069"/>
    </source>
</evidence>
<dbReference type="Pfam" id="PF00201">
    <property type="entry name" value="UDPGT"/>
    <property type="match status" value="1"/>
</dbReference>
<comment type="similarity">
    <text evidence="1 3">Belongs to the UDP-glycosyltransferase family.</text>
</comment>
<dbReference type="InParanoid" id="A0A2G5DSR4"/>
<dbReference type="AlphaFoldDB" id="A0A2G5DSR4"/>
<dbReference type="OrthoDB" id="5835829at2759"/>
<evidence type="ECO:0000256" key="4">
    <source>
        <dbReference type="RuleBase" id="RU362057"/>
    </source>
</evidence>
<dbReference type="GO" id="GO:0080043">
    <property type="term" value="F:quercetin 3-O-glucosyltransferase activity"/>
    <property type="evidence" value="ECO:0007669"/>
    <property type="project" value="TreeGrafter"/>
</dbReference>
<keyword evidence="2 3" id="KW-0808">Transferase</keyword>
<evidence type="ECO:0000256" key="3">
    <source>
        <dbReference type="RuleBase" id="RU003718"/>
    </source>
</evidence>
<dbReference type="InterPro" id="IPR035595">
    <property type="entry name" value="UDP_glycos_trans_CS"/>
</dbReference>
<dbReference type="PANTHER" id="PTHR11926:SF1375">
    <property type="entry name" value="GLYCOSYLTRANSFERASE"/>
    <property type="match status" value="1"/>
</dbReference>
<dbReference type="CDD" id="cd03784">
    <property type="entry name" value="GT1_Gtf-like"/>
    <property type="match status" value="1"/>
</dbReference>
<proteinExistence type="inferred from homology"/>
<dbReference type="InterPro" id="IPR002213">
    <property type="entry name" value="UDP_glucos_trans"/>
</dbReference>
<dbReference type="Gene3D" id="3.40.50.2000">
    <property type="entry name" value="Glycogen Phosphorylase B"/>
    <property type="match status" value="3"/>
</dbReference>
<keyword evidence="3" id="KW-0328">Glycosyltransferase</keyword>
<protein>
    <recommendedName>
        <fullName evidence="4">Glycosyltransferase</fullName>
        <ecNumber evidence="4">2.4.1.-</ecNumber>
    </recommendedName>
</protein>
<accession>A0A2G5DSR4</accession>
<dbReference type="PANTHER" id="PTHR11926">
    <property type="entry name" value="GLUCOSYL/GLUCURONOSYL TRANSFERASES"/>
    <property type="match status" value="1"/>
</dbReference>
<organism evidence="5 6">
    <name type="scientific">Aquilegia coerulea</name>
    <name type="common">Rocky mountain columbine</name>
    <dbReference type="NCBI Taxonomy" id="218851"/>
    <lineage>
        <taxon>Eukaryota</taxon>
        <taxon>Viridiplantae</taxon>
        <taxon>Streptophyta</taxon>
        <taxon>Embryophyta</taxon>
        <taxon>Tracheophyta</taxon>
        <taxon>Spermatophyta</taxon>
        <taxon>Magnoliopsida</taxon>
        <taxon>Ranunculales</taxon>
        <taxon>Ranunculaceae</taxon>
        <taxon>Thalictroideae</taxon>
        <taxon>Aquilegia</taxon>
    </lineage>
</organism>
<gene>
    <name evidence="5" type="ORF">AQUCO_01500236v1</name>
</gene>
<evidence type="ECO:0000256" key="1">
    <source>
        <dbReference type="ARBA" id="ARBA00009995"/>
    </source>
</evidence>
<dbReference type="EC" id="2.4.1.-" evidence="4"/>
<dbReference type="Proteomes" id="UP000230069">
    <property type="component" value="Unassembled WGS sequence"/>
</dbReference>
<sequence length="421" mass="47071">MEEAQASSCRPHVLVLPFHGQGHMNPMLQFSKRLASKGIKITVAVTLSATKNMPPQVGFISLEPIYDDFIHGGIDGSDVYDANLPWSLDLAKELGVMAAGFFTQSCATIATYVDMIEENSLESTKALRSLEELGFANLPDINMGTSSGQYPSLMSFLLDQFYNIGKAEWVLFNSFDKLEEEVLKYLLKLYPVKTIGPTLPSLYLDKRLEDDKDYGFNLYKSTGDTCIKWLNTKVKGSVVYISFGSAARLIEEQMEEMAWGLKQSDTNFLWVVRASEENKLPSSFKEQISEKGLMVTWSPQLEVLSHEAVGCFITHCGWNSTIEGVSLGVPMVAMPQFLDQFSDAKFVEEIWEVAVRPKSDDTGLVTRTTIAECIKQVMQGERVEKIKKNASKWKQLAREALEEGGSSDRNIEEIVAKIFSN</sequence>
<evidence type="ECO:0000256" key="2">
    <source>
        <dbReference type="ARBA" id="ARBA00022679"/>
    </source>
</evidence>
<dbReference type="EMBL" id="KZ305032">
    <property type="protein sequence ID" value="PIA46549.1"/>
    <property type="molecule type" value="Genomic_DNA"/>
</dbReference>
<dbReference type="GO" id="GO:0080044">
    <property type="term" value="F:quercetin 7-O-glucosyltransferase activity"/>
    <property type="evidence" value="ECO:0007669"/>
    <property type="project" value="TreeGrafter"/>
</dbReference>
<name>A0A2G5DSR4_AQUCA</name>
<dbReference type="SUPFAM" id="SSF53756">
    <property type="entry name" value="UDP-Glycosyltransferase/glycogen phosphorylase"/>
    <property type="match status" value="1"/>
</dbReference>
<evidence type="ECO:0000313" key="5">
    <source>
        <dbReference type="EMBL" id="PIA46549.1"/>
    </source>
</evidence>
<dbReference type="PROSITE" id="PS00375">
    <property type="entry name" value="UDPGT"/>
    <property type="match status" value="1"/>
</dbReference>
<reference evidence="5 6" key="1">
    <citation type="submission" date="2017-09" db="EMBL/GenBank/DDBJ databases">
        <title>WGS assembly of Aquilegia coerulea Goldsmith.</title>
        <authorList>
            <person name="Hodges S."/>
            <person name="Kramer E."/>
            <person name="Nordborg M."/>
            <person name="Tomkins J."/>
            <person name="Borevitz J."/>
            <person name="Derieg N."/>
            <person name="Yan J."/>
            <person name="Mihaltcheva S."/>
            <person name="Hayes R.D."/>
            <person name="Rokhsar D."/>
        </authorList>
    </citation>
    <scope>NUCLEOTIDE SEQUENCE [LARGE SCALE GENOMIC DNA]</scope>
    <source>
        <strain evidence="6">cv. Goldsmith</strain>
    </source>
</reference>
<keyword evidence="6" id="KW-1185">Reference proteome</keyword>